<dbReference type="Pfam" id="PF08028">
    <property type="entry name" value="Acyl-CoA_dh_2"/>
    <property type="match status" value="1"/>
</dbReference>
<keyword evidence="1" id="KW-0560">Oxidoreductase</keyword>
<dbReference type="SUPFAM" id="SSF47203">
    <property type="entry name" value="Acyl-CoA dehydrogenase C-terminal domain-like"/>
    <property type="match status" value="1"/>
</dbReference>
<protein>
    <submittedName>
        <fullName evidence="3">Hydroxylase</fullName>
    </submittedName>
</protein>
<sequence length="405" mass="44384">MKAVLKKDLERPATLADVRAKIEAAMPTLATDAIACDELGQLTPKVRDILLESGVMRVLQPLEYGGMEGDPAEYCRLVMDIAAHAPSAGWVAGVVGVHSFEFAQADARLQEEVWGKNVDTWMASPYAMLGRARRVEGGWQFTGRWPFSSGTDWCDWIVVGGLAEAADGSNPGVFAEPHHFILPRSDYVIHQDSWDTMGLRGTGSKDVEAVDAFVPDYRVINVKKLNDREYHRKNRPDSRLYEVPFDFLFPGVISAATIGLADGVVRRFWEYSESRVNRGGLKAIDHPFQMAALGAAMADISASRLHVLADMKRGYDIAMSGGKVPAALQHEARRNQVRAVRRAAEAAHAVFSNVGGNVARNSNPIQRFYRDMTVAMCHACNADQPVYAAQAAFTFGKPIPPGVIV</sequence>
<dbReference type="EMBL" id="CP013244">
    <property type="protein sequence ID" value="ANP47566.1"/>
    <property type="molecule type" value="Genomic_DNA"/>
</dbReference>
<evidence type="ECO:0000256" key="1">
    <source>
        <dbReference type="ARBA" id="ARBA00023002"/>
    </source>
</evidence>
<proteinExistence type="predicted"/>
<dbReference type="InterPro" id="IPR013107">
    <property type="entry name" value="Acyl-CoA_DH_C"/>
</dbReference>
<evidence type="ECO:0000259" key="2">
    <source>
        <dbReference type="Pfam" id="PF08028"/>
    </source>
</evidence>
<dbReference type="InterPro" id="IPR036250">
    <property type="entry name" value="AcylCo_DH-like_C"/>
</dbReference>
<dbReference type="Proteomes" id="UP000092498">
    <property type="component" value="Chromosome"/>
</dbReference>
<dbReference type="STRING" id="1759059.ATE48_17495"/>
<dbReference type="InterPro" id="IPR009100">
    <property type="entry name" value="AcylCoA_DH/oxidase_NM_dom_sf"/>
</dbReference>
<dbReference type="InParanoid" id="A0A1B1ALX8"/>
<dbReference type="PIRSF" id="PIRSF016578">
    <property type="entry name" value="HsaA"/>
    <property type="match status" value="1"/>
</dbReference>
<dbReference type="SUPFAM" id="SSF56645">
    <property type="entry name" value="Acyl-CoA dehydrogenase NM domain-like"/>
    <property type="match status" value="1"/>
</dbReference>
<reference evidence="3 4" key="1">
    <citation type="submission" date="2015-11" db="EMBL/GenBank/DDBJ databases">
        <title>Whole-Genome Sequence of Candidatus Oderbacter manganicum from the National Park Lower Oder Valley, Germany.</title>
        <authorList>
            <person name="Braun B."/>
            <person name="Liere K."/>
            <person name="Szewzyk U."/>
        </authorList>
    </citation>
    <scope>NUCLEOTIDE SEQUENCE [LARGE SCALE GENOMIC DNA]</scope>
    <source>
        <strain evidence="3 4">OTSz_A_272</strain>
    </source>
</reference>
<dbReference type="GO" id="GO:0016627">
    <property type="term" value="F:oxidoreductase activity, acting on the CH-CH group of donors"/>
    <property type="evidence" value="ECO:0007669"/>
    <property type="project" value="InterPro"/>
</dbReference>
<dbReference type="RefSeq" id="WP_083197449.1">
    <property type="nucleotide sequence ID" value="NZ_CP013244.1"/>
</dbReference>
<dbReference type="AlphaFoldDB" id="A0A1B1ALX8"/>
<dbReference type="Gene3D" id="1.20.140.10">
    <property type="entry name" value="Butyryl-CoA Dehydrogenase, subunit A, domain 3"/>
    <property type="match status" value="1"/>
</dbReference>
<dbReference type="OrthoDB" id="7316074at2"/>
<accession>A0A1B1ALX8</accession>
<dbReference type="Gene3D" id="1.10.540.10">
    <property type="entry name" value="Acyl-CoA dehydrogenase/oxidase, N-terminal domain"/>
    <property type="match status" value="1"/>
</dbReference>
<dbReference type="Gene3D" id="2.40.110.10">
    <property type="entry name" value="Butyryl-CoA Dehydrogenase, subunit A, domain 2"/>
    <property type="match status" value="1"/>
</dbReference>
<gene>
    <name evidence="3" type="ORF">ATE48_17495</name>
</gene>
<dbReference type="KEGG" id="cbot:ATE48_17495"/>
<dbReference type="InterPro" id="IPR046373">
    <property type="entry name" value="Acyl-CoA_Oxase/DH_mid-dom_sf"/>
</dbReference>
<dbReference type="GO" id="GO:0050660">
    <property type="term" value="F:flavin adenine dinucleotide binding"/>
    <property type="evidence" value="ECO:0007669"/>
    <property type="project" value="InterPro"/>
</dbReference>
<evidence type="ECO:0000313" key="3">
    <source>
        <dbReference type="EMBL" id="ANP47566.1"/>
    </source>
</evidence>
<name>A0A1B1ALX8_9PROT</name>
<keyword evidence="4" id="KW-1185">Reference proteome</keyword>
<feature type="domain" description="Acyl-CoA dehydrogenase C-terminal" evidence="2">
    <location>
        <begin position="252"/>
        <end position="380"/>
    </location>
</feature>
<organism evidence="3 4">
    <name type="scientific">Candidatus Viadribacter manganicus</name>
    <dbReference type="NCBI Taxonomy" id="1759059"/>
    <lineage>
        <taxon>Bacteria</taxon>
        <taxon>Pseudomonadati</taxon>
        <taxon>Pseudomonadota</taxon>
        <taxon>Alphaproteobacteria</taxon>
        <taxon>Hyphomonadales</taxon>
        <taxon>Hyphomonadaceae</taxon>
        <taxon>Candidatus Viadribacter</taxon>
    </lineage>
</organism>
<dbReference type="InterPro" id="IPR037069">
    <property type="entry name" value="AcylCoA_DH/ox_N_sf"/>
</dbReference>
<evidence type="ECO:0000313" key="4">
    <source>
        <dbReference type="Proteomes" id="UP000092498"/>
    </source>
</evidence>